<protein>
    <submittedName>
        <fullName evidence="1">Ferredoxin, 2Fe-2S</fullName>
    </submittedName>
</protein>
<reference evidence="1 2" key="1">
    <citation type="submission" date="2019-04" db="EMBL/GenBank/DDBJ databases">
        <authorList>
            <person name="Van Vliet M D."/>
        </authorList>
    </citation>
    <scope>NUCLEOTIDE SEQUENCE [LARGE SCALE GENOMIC DNA]</scope>
    <source>
        <strain evidence="1 2">F1</strain>
    </source>
</reference>
<accession>A0A6C2UDU1</accession>
<organism evidence="1 2">
    <name type="scientific">Pontiella desulfatans</name>
    <dbReference type="NCBI Taxonomy" id="2750659"/>
    <lineage>
        <taxon>Bacteria</taxon>
        <taxon>Pseudomonadati</taxon>
        <taxon>Kiritimatiellota</taxon>
        <taxon>Kiritimatiellia</taxon>
        <taxon>Kiritimatiellales</taxon>
        <taxon>Pontiellaceae</taxon>
        <taxon>Pontiella</taxon>
    </lineage>
</organism>
<dbReference type="InterPro" id="IPR036249">
    <property type="entry name" value="Thioredoxin-like_sf"/>
</dbReference>
<evidence type="ECO:0000313" key="2">
    <source>
        <dbReference type="Proteomes" id="UP000366872"/>
    </source>
</evidence>
<dbReference type="CDD" id="cd02980">
    <property type="entry name" value="TRX_Fd_family"/>
    <property type="match status" value="1"/>
</dbReference>
<keyword evidence="2" id="KW-1185">Reference proteome</keyword>
<sequence length="100" mass="10889">MKKSSTPYQAHLFVCTKSRGGERKSCGDGDNPALKDVLKDEVKKRGWKPVVRVSESSCLGVCDAGPNIMIYPQKIWFSEVTHADVPGILELVGSLVTEPA</sequence>
<dbReference type="SUPFAM" id="SSF52833">
    <property type="entry name" value="Thioredoxin-like"/>
    <property type="match status" value="1"/>
</dbReference>
<dbReference type="Proteomes" id="UP000366872">
    <property type="component" value="Unassembled WGS sequence"/>
</dbReference>
<proteinExistence type="predicted"/>
<name>A0A6C2UDU1_PONDE</name>
<dbReference type="AlphaFoldDB" id="A0A6C2UDU1"/>
<dbReference type="RefSeq" id="WP_136082997.1">
    <property type="nucleotide sequence ID" value="NZ_CAAHFG010000004.1"/>
</dbReference>
<dbReference type="Gene3D" id="3.40.30.10">
    <property type="entry name" value="Glutaredoxin"/>
    <property type="match status" value="1"/>
</dbReference>
<gene>
    <name evidence="1" type="ORF">PDESU_06131</name>
</gene>
<dbReference type="EMBL" id="CAAHFG010000004">
    <property type="protein sequence ID" value="VGO17534.1"/>
    <property type="molecule type" value="Genomic_DNA"/>
</dbReference>
<evidence type="ECO:0000313" key="1">
    <source>
        <dbReference type="EMBL" id="VGO17534.1"/>
    </source>
</evidence>